<feature type="compositionally biased region" description="Basic residues" evidence="1">
    <location>
        <begin position="1"/>
        <end position="16"/>
    </location>
</feature>
<proteinExistence type="predicted"/>
<evidence type="ECO:0000256" key="1">
    <source>
        <dbReference type="SAM" id="MobiDB-lite"/>
    </source>
</evidence>
<keyword evidence="2" id="KW-1133">Transmembrane helix</keyword>
<keyword evidence="2" id="KW-0472">Membrane</keyword>
<feature type="region of interest" description="Disordered" evidence="1">
    <location>
        <begin position="1"/>
        <end position="32"/>
    </location>
</feature>
<feature type="transmembrane region" description="Helical" evidence="2">
    <location>
        <begin position="41"/>
        <end position="64"/>
    </location>
</feature>
<feature type="compositionally biased region" description="Basic and acidic residues" evidence="1">
    <location>
        <begin position="19"/>
        <end position="28"/>
    </location>
</feature>
<keyword evidence="2" id="KW-0812">Transmembrane</keyword>
<evidence type="ECO:0000256" key="2">
    <source>
        <dbReference type="SAM" id="Phobius"/>
    </source>
</evidence>
<evidence type="ECO:0000313" key="3">
    <source>
        <dbReference type="EMBL" id="SEO62020.1"/>
    </source>
</evidence>
<organism evidence="3 4">
    <name type="scientific">Halorientalis persicus</name>
    <dbReference type="NCBI Taxonomy" id="1367881"/>
    <lineage>
        <taxon>Archaea</taxon>
        <taxon>Methanobacteriati</taxon>
        <taxon>Methanobacteriota</taxon>
        <taxon>Stenosarchaea group</taxon>
        <taxon>Halobacteria</taxon>
        <taxon>Halobacteriales</taxon>
        <taxon>Haloarculaceae</taxon>
        <taxon>Halorientalis</taxon>
    </lineage>
</organism>
<gene>
    <name evidence="3" type="ORF">SAMN05216388_101597</name>
</gene>
<reference evidence="4" key="1">
    <citation type="submission" date="2016-10" db="EMBL/GenBank/DDBJ databases">
        <authorList>
            <person name="Varghese N."/>
            <person name="Submissions S."/>
        </authorList>
    </citation>
    <scope>NUCLEOTIDE SEQUENCE [LARGE SCALE GENOMIC DNA]</scope>
    <source>
        <strain evidence="4">IBRC-M 10043</strain>
    </source>
</reference>
<dbReference type="Proteomes" id="UP000198775">
    <property type="component" value="Unassembled WGS sequence"/>
</dbReference>
<keyword evidence="4" id="KW-1185">Reference proteome</keyword>
<dbReference type="EMBL" id="FOCX01000015">
    <property type="protein sequence ID" value="SEO62020.1"/>
    <property type="molecule type" value="Genomic_DNA"/>
</dbReference>
<dbReference type="RefSeq" id="WP_092661779.1">
    <property type="nucleotide sequence ID" value="NZ_FOCX01000015.1"/>
</dbReference>
<evidence type="ECO:0000313" key="4">
    <source>
        <dbReference type="Proteomes" id="UP000198775"/>
    </source>
</evidence>
<dbReference type="AlphaFoldDB" id="A0A1H8R6L5"/>
<sequence>MRVRKRERRLGSKRGVHGPSERAGEREQTGTAAADPTVYDYLSVTVLTGLVVAGVFTLVGIQLVRIPTVGVWGPLVSLVVEPTSDGPTSGG</sequence>
<name>A0A1H8R6L5_9EURY</name>
<accession>A0A1H8R6L5</accession>
<protein>
    <submittedName>
        <fullName evidence="3">Uncharacterized protein</fullName>
    </submittedName>
</protein>